<dbReference type="PANTHER" id="PTHR30413">
    <property type="entry name" value="INNER MEMBRANE TRANSPORT PERMEASE"/>
    <property type="match status" value="1"/>
</dbReference>
<comment type="similarity">
    <text evidence="2">Belongs to the ABC-2 integral membrane protein family.</text>
</comment>
<evidence type="ECO:0000256" key="3">
    <source>
        <dbReference type="ARBA" id="ARBA00022448"/>
    </source>
</evidence>
<dbReference type="RefSeq" id="WP_141460861.1">
    <property type="nucleotide sequence ID" value="NZ_CP038141.1"/>
</dbReference>
<evidence type="ECO:0000256" key="4">
    <source>
        <dbReference type="ARBA" id="ARBA00022475"/>
    </source>
</evidence>
<gene>
    <name evidence="11" type="ORF">E3D00_06040</name>
</gene>
<evidence type="ECO:0000256" key="9">
    <source>
        <dbReference type="SAM" id="Phobius"/>
    </source>
</evidence>
<dbReference type="Pfam" id="PF01061">
    <property type="entry name" value="ABC2_membrane"/>
    <property type="match status" value="1"/>
</dbReference>
<keyword evidence="12" id="KW-1185">Reference proteome</keyword>
<reference evidence="11 12" key="1">
    <citation type="submission" date="2019-03" db="EMBL/GenBank/DDBJ databases">
        <title>The complete genome sequence of Swingsia samuiensis NBRC107927(T).</title>
        <authorList>
            <person name="Chua K.-O."/>
            <person name="Chan K.-G."/>
            <person name="See-Too W.-S."/>
        </authorList>
    </citation>
    <scope>NUCLEOTIDE SEQUENCE [LARGE SCALE GENOMIC DNA]</scope>
    <source>
        <strain evidence="11 12">AH83</strain>
    </source>
</reference>
<dbReference type="KEGG" id="ssam:E3D00_06040"/>
<keyword evidence="7" id="KW-0625">Polysaccharide transport</keyword>
<evidence type="ECO:0000256" key="2">
    <source>
        <dbReference type="ARBA" id="ARBA00007783"/>
    </source>
</evidence>
<proteinExistence type="inferred from homology"/>
<organism evidence="11 12">
    <name type="scientific">Swingsia samuiensis</name>
    <dbReference type="NCBI Taxonomy" id="1293412"/>
    <lineage>
        <taxon>Bacteria</taxon>
        <taxon>Pseudomonadati</taxon>
        <taxon>Pseudomonadota</taxon>
        <taxon>Alphaproteobacteria</taxon>
        <taxon>Acetobacterales</taxon>
        <taxon>Acetobacteraceae</taxon>
        <taxon>Swingsia</taxon>
    </lineage>
</organism>
<keyword evidence="5 9" id="KW-0812">Transmembrane</keyword>
<evidence type="ECO:0000256" key="7">
    <source>
        <dbReference type="ARBA" id="ARBA00023047"/>
    </source>
</evidence>
<protein>
    <submittedName>
        <fullName evidence="11">ABC transporter permease</fullName>
    </submittedName>
</protein>
<keyword evidence="6 9" id="KW-1133">Transmembrane helix</keyword>
<dbReference type="GO" id="GO:0005886">
    <property type="term" value="C:plasma membrane"/>
    <property type="evidence" value="ECO:0007669"/>
    <property type="project" value="UniProtKB-SubCell"/>
</dbReference>
<keyword evidence="7" id="KW-0762">Sugar transport</keyword>
<dbReference type="Proteomes" id="UP000316313">
    <property type="component" value="Chromosome"/>
</dbReference>
<accession>A0A4Y6UHX5</accession>
<feature type="transmembrane region" description="Helical" evidence="9">
    <location>
        <begin position="206"/>
        <end position="226"/>
    </location>
</feature>
<dbReference type="PANTHER" id="PTHR30413:SF10">
    <property type="entry name" value="CAPSULE POLYSACCHARIDE EXPORT INNER-MEMBRANE PROTEIN CTRC"/>
    <property type="match status" value="1"/>
</dbReference>
<feature type="transmembrane region" description="Helical" evidence="9">
    <location>
        <begin position="180"/>
        <end position="199"/>
    </location>
</feature>
<dbReference type="AlphaFoldDB" id="A0A4Y6UHX5"/>
<dbReference type="GO" id="GO:0140359">
    <property type="term" value="F:ABC-type transporter activity"/>
    <property type="evidence" value="ECO:0007669"/>
    <property type="project" value="InterPro"/>
</dbReference>
<keyword evidence="3" id="KW-0813">Transport</keyword>
<dbReference type="GO" id="GO:0015774">
    <property type="term" value="P:polysaccharide transport"/>
    <property type="evidence" value="ECO:0007669"/>
    <property type="project" value="UniProtKB-KW"/>
</dbReference>
<feature type="transmembrane region" description="Helical" evidence="9">
    <location>
        <begin position="260"/>
        <end position="280"/>
    </location>
</feature>
<evidence type="ECO:0000256" key="6">
    <source>
        <dbReference type="ARBA" id="ARBA00022989"/>
    </source>
</evidence>
<dbReference type="OrthoDB" id="9796017at2"/>
<evidence type="ECO:0000256" key="5">
    <source>
        <dbReference type="ARBA" id="ARBA00022692"/>
    </source>
</evidence>
<feature type="domain" description="ABC-2 type transporter transmembrane" evidence="10">
    <location>
        <begin position="50"/>
        <end position="250"/>
    </location>
</feature>
<evidence type="ECO:0000259" key="10">
    <source>
        <dbReference type="Pfam" id="PF01061"/>
    </source>
</evidence>
<keyword evidence="8 9" id="KW-0472">Membrane</keyword>
<comment type="subcellular location">
    <subcellularLocation>
        <location evidence="1">Cell membrane</location>
        <topology evidence="1">Multi-pass membrane protein</topology>
    </subcellularLocation>
</comment>
<sequence length="290" mass="32430">MLSSDSMQRNSNIQPDPVFKTQSKQVHISATKRALDDCREALKLWRLGFLLGWLDIKLRYRGSALGPFWLTITSAMMVGSMGILYGRLFGQDLRSYLPFLALSLTCWQAGIASMIHESCNCFLEADSMIRSSRLPFMLQAIRTVVRNAIVFGHNIIVPIVVFLIYGVWPGLTALWAIPGLLLWVVLGGACCMLLGVVCARFRDVPPIVGALLQVIFYITPVIWMPAQLQGKAHWLLFNPFYALLEIVRAPLLGETPSLDVWLISLGVGLVFCVMAAAVFVRTRARLVFWI</sequence>
<dbReference type="GO" id="GO:0015920">
    <property type="term" value="P:lipopolysaccharide transport"/>
    <property type="evidence" value="ECO:0007669"/>
    <property type="project" value="TreeGrafter"/>
</dbReference>
<keyword evidence="4" id="KW-1003">Cell membrane</keyword>
<dbReference type="EMBL" id="CP038141">
    <property type="protein sequence ID" value="QDH17173.1"/>
    <property type="molecule type" value="Genomic_DNA"/>
</dbReference>
<dbReference type="InterPro" id="IPR013525">
    <property type="entry name" value="ABC2_TM"/>
</dbReference>
<name>A0A4Y6UHX5_9PROT</name>
<evidence type="ECO:0000313" key="12">
    <source>
        <dbReference type="Proteomes" id="UP000316313"/>
    </source>
</evidence>
<feature type="transmembrane region" description="Helical" evidence="9">
    <location>
        <begin position="64"/>
        <end position="85"/>
    </location>
</feature>
<evidence type="ECO:0000313" key="11">
    <source>
        <dbReference type="EMBL" id="QDH17173.1"/>
    </source>
</evidence>
<evidence type="ECO:0000256" key="1">
    <source>
        <dbReference type="ARBA" id="ARBA00004651"/>
    </source>
</evidence>
<feature type="transmembrane region" description="Helical" evidence="9">
    <location>
        <begin position="144"/>
        <end position="168"/>
    </location>
</feature>
<evidence type="ECO:0000256" key="8">
    <source>
        <dbReference type="ARBA" id="ARBA00023136"/>
    </source>
</evidence>